<dbReference type="AlphaFoldDB" id="A0A1F5VL09"/>
<feature type="transmembrane region" description="Helical" evidence="1">
    <location>
        <begin position="41"/>
        <end position="59"/>
    </location>
</feature>
<sequence length="487" mass="57048">MKNNISVFAKKISSNLVILSALWMIINLIYVYAILNGTKSYRIESASYIFALILLLRLASGSHQTTSDINKEEPIKYRKLVWYFFPIIIWFLIYVPYINNPFLSDDYVFIARYSSTPVAQYEGAFFRPVFGLIFYIMLKIFGTSSFPFHLLNFILHISCSILVLRISRYFLIGFKNTYIVYIVFLFNPIQPETVVWISGLQELLWVFFFLSAFYLYIVEPVLDAKKCAFIVLFIALSLLSKETAIIFILVFFVSDLFFYKLKSERFPIKIHIINFFIAATYIAIRTIIVGIPLDYFSSLNLFFIKSTISQPFKIFLFPWNQSYIGEYVYIKLLISFFFIFIILIHFLKNNKEFTLFLCFSFILLYAGIIPLYKMFYVAPDLQGSRYLYFSAFGWGLLLSVLLIKIIKHKLLFHVICLVLIFALGYFMFRNLQPWRTAGEIIKSLPANIKQEYAPDNYYGAYILRNGANEFVQLRKYGNTSGDIIDKK</sequence>
<feature type="transmembrane region" description="Helical" evidence="1">
    <location>
        <begin position="12"/>
        <end position="35"/>
    </location>
</feature>
<organism evidence="2 3">
    <name type="scientific">Candidatus Fischerbacteria bacterium RBG_13_37_8</name>
    <dbReference type="NCBI Taxonomy" id="1817863"/>
    <lineage>
        <taxon>Bacteria</taxon>
        <taxon>Candidatus Fischeribacteriota</taxon>
    </lineage>
</organism>
<feature type="transmembrane region" description="Helical" evidence="1">
    <location>
        <begin position="80"/>
        <end position="98"/>
    </location>
</feature>
<evidence type="ECO:0000256" key="1">
    <source>
        <dbReference type="SAM" id="Phobius"/>
    </source>
</evidence>
<reference evidence="2 3" key="1">
    <citation type="journal article" date="2016" name="Nat. Commun.">
        <title>Thousands of microbial genomes shed light on interconnected biogeochemical processes in an aquifer system.</title>
        <authorList>
            <person name="Anantharaman K."/>
            <person name="Brown C.T."/>
            <person name="Hug L.A."/>
            <person name="Sharon I."/>
            <person name="Castelle C.J."/>
            <person name="Probst A.J."/>
            <person name="Thomas B.C."/>
            <person name="Singh A."/>
            <person name="Wilkins M.J."/>
            <person name="Karaoz U."/>
            <person name="Brodie E.L."/>
            <person name="Williams K.H."/>
            <person name="Hubbard S.S."/>
            <person name="Banfield J.F."/>
        </authorList>
    </citation>
    <scope>NUCLEOTIDE SEQUENCE [LARGE SCALE GENOMIC DNA]</scope>
</reference>
<feature type="transmembrane region" description="Helical" evidence="1">
    <location>
        <begin position="410"/>
        <end position="428"/>
    </location>
</feature>
<dbReference type="EMBL" id="MFGW01000140">
    <property type="protein sequence ID" value="OGF64139.1"/>
    <property type="molecule type" value="Genomic_DNA"/>
</dbReference>
<evidence type="ECO:0000313" key="3">
    <source>
        <dbReference type="Proteomes" id="UP000178943"/>
    </source>
</evidence>
<feature type="transmembrane region" description="Helical" evidence="1">
    <location>
        <begin position="228"/>
        <end position="258"/>
    </location>
</feature>
<dbReference type="PANTHER" id="PTHR44216:SF3">
    <property type="entry name" value="PROTEIN O-MANNOSYL-TRANSFERASE TMTC2"/>
    <property type="match status" value="1"/>
</dbReference>
<keyword evidence="1" id="KW-1133">Transmembrane helix</keyword>
<gene>
    <name evidence="2" type="ORF">A2Y62_19815</name>
</gene>
<proteinExistence type="predicted"/>
<dbReference type="GO" id="GO:0000030">
    <property type="term" value="F:mannosyltransferase activity"/>
    <property type="evidence" value="ECO:0007669"/>
    <property type="project" value="TreeGrafter"/>
</dbReference>
<evidence type="ECO:0000313" key="2">
    <source>
        <dbReference type="EMBL" id="OGF64139.1"/>
    </source>
</evidence>
<feature type="transmembrane region" description="Helical" evidence="1">
    <location>
        <begin position="327"/>
        <end position="347"/>
    </location>
</feature>
<dbReference type="InterPro" id="IPR052384">
    <property type="entry name" value="TMTC_O-mannosyltransferase"/>
</dbReference>
<keyword evidence="1" id="KW-0812">Transmembrane</keyword>
<feature type="transmembrane region" description="Helical" evidence="1">
    <location>
        <begin position="204"/>
        <end position="222"/>
    </location>
</feature>
<keyword evidence="1" id="KW-0472">Membrane</keyword>
<evidence type="ECO:0008006" key="4">
    <source>
        <dbReference type="Google" id="ProtNLM"/>
    </source>
</evidence>
<comment type="caution">
    <text evidence="2">The sequence shown here is derived from an EMBL/GenBank/DDBJ whole genome shotgun (WGS) entry which is preliminary data.</text>
</comment>
<dbReference type="Proteomes" id="UP000178943">
    <property type="component" value="Unassembled WGS sequence"/>
</dbReference>
<protein>
    <recommendedName>
        <fullName evidence="4">Glycosyltransferase RgtA/B/C/D-like domain-containing protein</fullName>
    </recommendedName>
</protein>
<dbReference type="PANTHER" id="PTHR44216">
    <property type="entry name" value="PROTEIN O-MANNOSYL-TRANSFERASE TMTC2"/>
    <property type="match status" value="1"/>
</dbReference>
<feature type="transmembrane region" description="Helical" evidence="1">
    <location>
        <begin position="354"/>
        <end position="374"/>
    </location>
</feature>
<feature type="transmembrane region" description="Helical" evidence="1">
    <location>
        <begin position="270"/>
        <end position="293"/>
    </location>
</feature>
<dbReference type="STRING" id="1817863.A2Y62_19815"/>
<feature type="transmembrane region" description="Helical" evidence="1">
    <location>
        <begin position="386"/>
        <end position="403"/>
    </location>
</feature>
<name>A0A1F5VL09_9BACT</name>
<accession>A0A1F5VL09</accession>
<dbReference type="GO" id="GO:0035269">
    <property type="term" value="P:protein O-linked glycosylation via mannose"/>
    <property type="evidence" value="ECO:0007669"/>
    <property type="project" value="TreeGrafter"/>
</dbReference>